<dbReference type="InterPro" id="IPR007627">
    <property type="entry name" value="RNA_pol_sigma70_r2"/>
</dbReference>
<dbReference type="GO" id="GO:0006950">
    <property type="term" value="P:response to stress"/>
    <property type="evidence" value="ECO:0007669"/>
    <property type="project" value="UniProtKB-ARBA"/>
</dbReference>
<protein>
    <recommendedName>
        <fullName evidence="6">RNA polymerase sigma factor</fullName>
    </recommendedName>
</protein>
<dbReference type="InterPro" id="IPR013249">
    <property type="entry name" value="RNA_pol_sigma70_r4_t2"/>
</dbReference>
<evidence type="ECO:0000256" key="4">
    <source>
        <dbReference type="ARBA" id="ARBA00023125"/>
    </source>
</evidence>
<evidence type="ECO:0000256" key="3">
    <source>
        <dbReference type="ARBA" id="ARBA00023082"/>
    </source>
</evidence>
<evidence type="ECO:0000256" key="5">
    <source>
        <dbReference type="ARBA" id="ARBA00023163"/>
    </source>
</evidence>
<dbReference type="RefSeq" id="WP_157994042.1">
    <property type="nucleotide sequence ID" value="NZ_AP019400.1"/>
</dbReference>
<evidence type="ECO:0000259" key="8">
    <source>
        <dbReference type="Pfam" id="PF08281"/>
    </source>
</evidence>
<dbReference type="OrthoDB" id="2960956at2"/>
<dbReference type="Gene3D" id="1.10.1740.10">
    <property type="match status" value="1"/>
</dbReference>
<feature type="domain" description="RNA polymerase sigma factor 70 region 4 type 2" evidence="8">
    <location>
        <begin position="122"/>
        <end position="174"/>
    </location>
</feature>
<evidence type="ECO:0000256" key="6">
    <source>
        <dbReference type="RuleBase" id="RU000716"/>
    </source>
</evidence>
<evidence type="ECO:0000256" key="2">
    <source>
        <dbReference type="ARBA" id="ARBA00023015"/>
    </source>
</evidence>
<dbReference type="InterPro" id="IPR036388">
    <property type="entry name" value="WH-like_DNA-bd_sf"/>
</dbReference>
<comment type="similarity">
    <text evidence="1 6">Belongs to the sigma-70 factor family. ECF subfamily.</text>
</comment>
<sequence>MDFQTDDLELVERSKSGDRDAFNELVIKHRAKAVNWAYSIIHDAYWAEDIVQDALINSYLQLESLAQPERFIPWLRQIVRNKAVDTLRKNKRNSLFAQHTEEVSTVITNTPEIISLTNEWMESISAMIESLSERNRSIVEAYFFHQHSPEELADAFSITTGNVYNIISRSKMKLQEERFKRETIKNIEQYKAMGLASFHLLPIPQYQSAYTSLGHILHEVLNYTNNNNHTLSDIMGFTGQAFRIQMTTDCGLSSSLIYDWGSVMERIAITYGHRAKWIGRPERVLTPDTLIQALDMIRESINKGMPAIVWNLIKAEFGIIYGYNDASGHFTYRNAVQHSLEVPYDKLGRTLDNPELFVGVIEAVGMSTQPSIAHALNTIIRHARGKEATVPGYVTGIAAYAAWIKAFEENRVLPVGHAYNVALLTEARQHAIFFLNKWKEHPTIRSDPGTAILWQDAINDYNETYQAFTRLYPSFPYGMPGLQIDIHEQSILQLRQAKDAEEKGIERLEQIFSKISIYS</sequence>
<dbReference type="Proteomes" id="UP000289856">
    <property type="component" value="Chromosome"/>
</dbReference>
<keyword evidence="5 6" id="KW-0804">Transcription</keyword>
<dbReference type="NCBIfam" id="TIGR02937">
    <property type="entry name" value="sigma70-ECF"/>
    <property type="match status" value="1"/>
</dbReference>
<dbReference type="GO" id="GO:0016987">
    <property type="term" value="F:sigma factor activity"/>
    <property type="evidence" value="ECO:0007669"/>
    <property type="project" value="UniProtKB-KW"/>
</dbReference>
<organism evidence="9 10">
    <name type="scientific">Cohnella abietis</name>
    <dbReference type="NCBI Taxonomy" id="2507935"/>
    <lineage>
        <taxon>Bacteria</taxon>
        <taxon>Bacillati</taxon>
        <taxon>Bacillota</taxon>
        <taxon>Bacilli</taxon>
        <taxon>Bacillales</taxon>
        <taxon>Paenibacillaceae</taxon>
        <taxon>Cohnella</taxon>
    </lineage>
</organism>
<accession>A0A3T1D5L8</accession>
<gene>
    <name evidence="9" type="ORF">KCTCHS21_27900</name>
</gene>
<dbReference type="SUPFAM" id="SSF88659">
    <property type="entry name" value="Sigma3 and sigma4 domains of RNA polymerase sigma factors"/>
    <property type="match status" value="1"/>
</dbReference>
<feature type="domain" description="RNA polymerase sigma-70 region 2" evidence="7">
    <location>
        <begin position="25"/>
        <end position="92"/>
    </location>
</feature>
<keyword evidence="4 6" id="KW-0238">DNA-binding</keyword>
<evidence type="ECO:0000256" key="1">
    <source>
        <dbReference type="ARBA" id="ARBA00010641"/>
    </source>
</evidence>
<dbReference type="AlphaFoldDB" id="A0A3T1D5L8"/>
<dbReference type="SUPFAM" id="SSF88946">
    <property type="entry name" value="Sigma2 domain of RNA polymerase sigma factors"/>
    <property type="match status" value="1"/>
</dbReference>
<evidence type="ECO:0000313" key="10">
    <source>
        <dbReference type="Proteomes" id="UP000289856"/>
    </source>
</evidence>
<dbReference type="KEGG" id="cohn:KCTCHS21_27900"/>
<proteinExistence type="inferred from homology"/>
<dbReference type="Pfam" id="PF04542">
    <property type="entry name" value="Sigma70_r2"/>
    <property type="match status" value="1"/>
</dbReference>
<dbReference type="Pfam" id="PF08281">
    <property type="entry name" value="Sigma70_r4_2"/>
    <property type="match status" value="1"/>
</dbReference>
<name>A0A3T1D5L8_9BACL</name>
<evidence type="ECO:0000313" key="9">
    <source>
        <dbReference type="EMBL" id="BBI33391.1"/>
    </source>
</evidence>
<dbReference type="PANTHER" id="PTHR43133">
    <property type="entry name" value="RNA POLYMERASE ECF-TYPE SIGMA FACTO"/>
    <property type="match status" value="1"/>
</dbReference>
<dbReference type="PANTHER" id="PTHR43133:SF51">
    <property type="entry name" value="RNA POLYMERASE SIGMA FACTOR"/>
    <property type="match status" value="1"/>
</dbReference>
<dbReference type="GO" id="GO:0003677">
    <property type="term" value="F:DNA binding"/>
    <property type="evidence" value="ECO:0007669"/>
    <property type="project" value="UniProtKB-KW"/>
</dbReference>
<keyword evidence="2 6" id="KW-0805">Transcription regulation</keyword>
<reference evidence="9 10" key="1">
    <citation type="submission" date="2019-01" db="EMBL/GenBank/DDBJ databases">
        <title>Complete genome sequence of Cohnella hallensis HS21 isolated from Korean fir (Abies koreana) rhizospheric soil.</title>
        <authorList>
            <person name="Jiang L."/>
            <person name="Kang S.W."/>
            <person name="Kim S."/>
            <person name="Jung J."/>
            <person name="Kim C.Y."/>
            <person name="Kim D.H."/>
            <person name="Kim S.W."/>
            <person name="Lee J."/>
        </authorList>
    </citation>
    <scope>NUCLEOTIDE SEQUENCE [LARGE SCALE GENOMIC DNA]</scope>
    <source>
        <strain evidence="9 10">HS21</strain>
    </source>
</reference>
<keyword evidence="3 6" id="KW-0731">Sigma factor</keyword>
<dbReference type="InterPro" id="IPR013324">
    <property type="entry name" value="RNA_pol_sigma_r3/r4-like"/>
</dbReference>
<dbReference type="Gene3D" id="1.10.10.10">
    <property type="entry name" value="Winged helix-like DNA-binding domain superfamily/Winged helix DNA-binding domain"/>
    <property type="match status" value="1"/>
</dbReference>
<dbReference type="EMBL" id="AP019400">
    <property type="protein sequence ID" value="BBI33391.1"/>
    <property type="molecule type" value="Genomic_DNA"/>
</dbReference>
<dbReference type="InterPro" id="IPR014284">
    <property type="entry name" value="RNA_pol_sigma-70_dom"/>
</dbReference>
<evidence type="ECO:0000259" key="7">
    <source>
        <dbReference type="Pfam" id="PF04542"/>
    </source>
</evidence>
<dbReference type="PROSITE" id="PS01063">
    <property type="entry name" value="SIGMA70_ECF"/>
    <property type="match status" value="1"/>
</dbReference>
<dbReference type="InterPro" id="IPR013325">
    <property type="entry name" value="RNA_pol_sigma_r2"/>
</dbReference>
<keyword evidence="10" id="KW-1185">Reference proteome</keyword>
<dbReference type="GO" id="GO:0006352">
    <property type="term" value="P:DNA-templated transcription initiation"/>
    <property type="evidence" value="ECO:0007669"/>
    <property type="project" value="InterPro"/>
</dbReference>
<dbReference type="InterPro" id="IPR039425">
    <property type="entry name" value="RNA_pol_sigma-70-like"/>
</dbReference>
<dbReference type="InterPro" id="IPR000838">
    <property type="entry name" value="RNA_pol_sigma70_ECF_CS"/>
</dbReference>